<organism evidence="3 4">
    <name type="scientific">Heterodera schachtii</name>
    <name type="common">Sugarbeet cyst nematode worm</name>
    <name type="synonym">Tylenchus schachtii</name>
    <dbReference type="NCBI Taxonomy" id="97005"/>
    <lineage>
        <taxon>Eukaryota</taxon>
        <taxon>Metazoa</taxon>
        <taxon>Ecdysozoa</taxon>
        <taxon>Nematoda</taxon>
        <taxon>Chromadorea</taxon>
        <taxon>Rhabditida</taxon>
        <taxon>Tylenchina</taxon>
        <taxon>Tylenchomorpha</taxon>
        <taxon>Tylenchoidea</taxon>
        <taxon>Heteroderidae</taxon>
        <taxon>Heteroderinae</taxon>
        <taxon>Heterodera</taxon>
    </lineage>
</organism>
<sequence length="165" mass="18354">MLSSSCSSSAASLLPSVSLFLLIWLPIFAFVSSADSVKPPPECARMAFAFDQLHSSPAVGEENVAKQYKSAISIAMKCMDSYLKTQKELFSEWLKQVTELEKQLQQIAKEEQKRGKKDDEELMNHFVSFLCSPGPLVQKATANIIIIIIVLVFSHSPDEQQNECP</sequence>
<dbReference type="EMBL" id="JBICCN010000054">
    <property type="protein sequence ID" value="KAL3097387.1"/>
    <property type="molecule type" value="Genomic_DNA"/>
</dbReference>
<feature type="signal peptide" evidence="2">
    <location>
        <begin position="1"/>
        <end position="29"/>
    </location>
</feature>
<feature type="chain" id="PRO_5044846772" evidence="2">
    <location>
        <begin position="30"/>
        <end position="165"/>
    </location>
</feature>
<evidence type="ECO:0000313" key="3">
    <source>
        <dbReference type="EMBL" id="KAL3097387.1"/>
    </source>
</evidence>
<evidence type="ECO:0000256" key="1">
    <source>
        <dbReference type="SAM" id="Coils"/>
    </source>
</evidence>
<keyword evidence="2" id="KW-0732">Signal</keyword>
<dbReference type="AlphaFoldDB" id="A0ABD2K3C3"/>
<protein>
    <submittedName>
        <fullName evidence="3">Uncharacterized protein</fullName>
    </submittedName>
</protein>
<evidence type="ECO:0000313" key="4">
    <source>
        <dbReference type="Proteomes" id="UP001620645"/>
    </source>
</evidence>
<evidence type="ECO:0000256" key="2">
    <source>
        <dbReference type="SAM" id="SignalP"/>
    </source>
</evidence>
<name>A0ABD2K3C3_HETSC</name>
<dbReference type="Proteomes" id="UP001620645">
    <property type="component" value="Unassembled WGS sequence"/>
</dbReference>
<reference evidence="3 4" key="1">
    <citation type="submission" date="2024-10" db="EMBL/GenBank/DDBJ databases">
        <authorList>
            <person name="Kim D."/>
        </authorList>
    </citation>
    <scope>NUCLEOTIDE SEQUENCE [LARGE SCALE GENOMIC DNA]</scope>
    <source>
        <strain evidence="3">Taebaek</strain>
    </source>
</reference>
<keyword evidence="1" id="KW-0175">Coiled coil</keyword>
<proteinExistence type="predicted"/>
<feature type="coiled-coil region" evidence="1">
    <location>
        <begin position="83"/>
        <end position="120"/>
    </location>
</feature>
<accession>A0ABD2K3C3</accession>
<keyword evidence="4" id="KW-1185">Reference proteome</keyword>
<gene>
    <name evidence="3" type="ORF">niasHS_003835</name>
</gene>
<comment type="caution">
    <text evidence="3">The sequence shown here is derived from an EMBL/GenBank/DDBJ whole genome shotgun (WGS) entry which is preliminary data.</text>
</comment>